<organism evidence="8 9">
    <name type="scientific">Brevundimonas albigilva</name>
    <dbReference type="NCBI Taxonomy" id="1312364"/>
    <lineage>
        <taxon>Bacteria</taxon>
        <taxon>Pseudomonadati</taxon>
        <taxon>Pseudomonadota</taxon>
        <taxon>Alphaproteobacteria</taxon>
        <taxon>Caulobacterales</taxon>
        <taxon>Caulobacteraceae</taxon>
        <taxon>Brevundimonas</taxon>
    </lineage>
</organism>
<feature type="transmembrane region" description="Helical" evidence="7">
    <location>
        <begin position="60"/>
        <end position="81"/>
    </location>
</feature>
<feature type="transmembrane region" description="Helical" evidence="7">
    <location>
        <begin position="228"/>
        <end position="246"/>
    </location>
</feature>
<evidence type="ECO:0000256" key="4">
    <source>
        <dbReference type="ARBA" id="ARBA00022989"/>
    </source>
</evidence>
<keyword evidence="5 7" id="KW-0472">Membrane</keyword>
<dbReference type="InterPro" id="IPR036259">
    <property type="entry name" value="MFS_trans_sf"/>
</dbReference>
<keyword evidence="9" id="KW-1185">Reference proteome</keyword>
<feature type="transmembrane region" description="Helical" evidence="7">
    <location>
        <begin position="169"/>
        <end position="188"/>
    </location>
</feature>
<feature type="coiled-coil region" evidence="6">
    <location>
        <begin position="243"/>
        <end position="279"/>
    </location>
</feature>
<reference evidence="8" key="1">
    <citation type="submission" date="2022-05" db="EMBL/GenBank/DDBJ databases">
        <title>Brevundimonas albigilva TT17 genome sequence.</title>
        <authorList>
            <person name="Lee K."/>
            <person name="Son H."/>
        </authorList>
    </citation>
    <scope>NUCLEOTIDE SEQUENCE</scope>
    <source>
        <strain evidence="8">TT17</strain>
    </source>
</reference>
<feature type="transmembrane region" description="Helical" evidence="7">
    <location>
        <begin position="12"/>
        <end position="39"/>
    </location>
</feature>
<comment type="similarity">
    <text evidence="2">Belongs to the TerC family.</text>
</comment>
<keyword evidence="4 7" id="KW-1133">Transmembrane helix</keyword>
<accession>A0ABY4SPZ8</accession>
<dbReference type="Pfam" id="PF03741">
    <property type="entry name" value="TerC"/>
    <property type="match status" value="1"/>
</dbReference>
<evidence type="ECO:0000256" key="7">
    <source>
        <dbReference type="SAM" id="Phobius"/>
    </source>
</evidence>
<protein>
    <submittedName>
        <fullName evidence="8">TerC family protein</fullName>
    </submittedName>
</protein>
<feature type="transmembrane region" description="Helical" evidence="7">
    <location>
        <begin position="93"/>
        <end position="110"/>
    </location>
</feature>
<gene>
    <name evidence="8" type="ORF">M8231_13950</name>
</gene>
<keyword evidence="3 7" id="KW-0812">Transmembrane</keyword>
<evidence type="ECO:0000256" key="3">
    <source>
        <dbReference type="ARBA" id="ARBA00022692"/>
    </source>
</evidence>
<evidence type="ECO:0000256" key="1">
    <source>
        <dbReference type="ARBA" id="ARBA00004141"/>
    </source>
</evidence>
<keyword evidence="6" id="KW-0175">Coiled coil</keyword>
<dbReference type="EMBL" id="CP097649">
    <property type="protein sequence ID" value="URI14898.1"/>
    <property type="molecule type" value="Genomic_DNA"/>
</dbReference>
<evidence type="ECO:0000256" key="2">
    <source>
        <dbReference type="ARBA" id="ARBA00007511"/>
    </source>
</evidence>
<dbReference type="Proteomes" id="UP001055429">
    <property type="component" value="Chromosome"/>
</dbReference>
<dbReference type="RefSeq" id="WP_250201737.1">
    <property type="nucleotide sequence ID" value="NZ_CP097649.1"/>
</dbReference>
<name>A0ABY4SPZ8_9CAUL</name>
<evidence type="ECO:0000313" key="8">
    <source>
        <dbReference type="EMBL" id="URI14898.1"/>
    </source>
</evidence>
<dbReference type="SUPFAM" id="SSF103473">
    <property type="entry name" value="MFS general substrate transporter"/>
    <property type="match status" value="1"/>
</dbReference>
<feature type="transmembrane region" description="Helical" evidence="7">
    <location>
        <begin position="200"/>
        <end position="222"/>
    </location>
</feature>
<sequence>MFEGLGAIFSDPAAWAALITLVVMEVVLGIDNLIFISILSNKLPPEHRQRTRRIGIGLALFMRLGLLATIGWIVGLTAPVFDLGLSGAGFETAFSWRDLILIAGGLFLVWKATKEIHHSVDTTPSHDLLEKDKKDVVINNVGSAIFQIILLDLVFSIDSILTAVGMTDHVPIMMIAVVIAVLCMLLAADPLANFIDKNPTVVMLALGFLLMIGAVLIADGFGVHVPKGYIYAAMAFSALVEALNMMSRNAQSKKAKAQAARAEADAAEVRAEKAEAEAAAEQA</sequence>
<dbReference type="PANTHER" id="PTHR30238">
    <property type="entry name" value="MEMBRANE BOUND PREDICTED REDOX MODULATOR"/>
    <property type="match status" value="1"/>
</dbReference>
<evidence type="ECO:0000313" key="9">
    <source>
        <dbReference type="Proteomes" id="UP001055429"/>
    </source>
</evidence>
<evidence type="ECO:0000256" key="5">
    <source>
        <dbReference type="ARBA" id="ARBA00023136"/>
    </source>
</evidence>
<comment type="subcellular location">
    <subcellularLocation>
        <location evidence="1">Membrane</location>
        <topology evidence="1">Multi-pass membrane protein</topology>
    </subcellularLocation>
</comment>
<evidence type="ECO:0000256" key="6">
    <source>
        <dbReference type="SAM" id="Coils"/>
    </source>
</evidence>
<feature type="transmembrane region" description="Helical" evidence="7">
    <location>
        <begin position="136"/>
        <end position="157"/>
    </location>
</feature>
<dbReference type="PANTHER" id="PTHR30238:SF4">
    <property type="entry name" value="SLL1022 PROTEIN"/>
    <property type="match status" value="1"/>
</dbReference>
<proteinExistence type="inferred from homology"/>
<dbReference type="InterPro" id="IPR005496">
    <property type="entry name" value="Integral_membrane_TerC"/>
</dbReference>